<dbReference type="GO" id="GO:0050765">
    <property type="term" value="P:negative regulation of phagocytosis"/>
    <property type="evidence" value="ECO:0007669"/>
    <property type="project" value="TreeGrafter"/>
</dbReference>
<reference evidence="7" key="1">
    <citation type="submission" date="2018-06" db="EMBL/GenBank/DDBJ databases">
        <title>Genome assembly of Danube salmon.</title>
        <authorList>
            <person name="Macqueen D.J."/>
            <person name="Gundappa M.K."/>
        </authorList>
    </citation>
    <scope>NUCLEOTIDE SEQUENCE [LARGE SCALE GENOMIC DNA]</scope>
</reference>
<sequence>HVVSLVKHVSLNRLCVYLSGCHYYYLPWGNVKPVVVLSSEWEDIRPRIEALNMILAMVDRLESNLKEVQFELKSGSDLEEVELKVVNLLDQVIADCG</sequence>
<accession>A0A4W5K4Y4</accession>
<dbReference type="GO" id="GO:0002280">
    <property type="term" value="P:monocyte activation involved in immune response"/>
    <property type="evidence" value="ECO:0007669"/>
    <property type="project" value="TreeGrafter"/>
</dbReference>
<evidence type="ECO:0000256" key="3">
    <source>
        <dbReference type="ARBA" id="ARBA00022737"/>
    </source>
</evidence>
<reference evidence="6" key="2">
    <citation type="submission" date="2025-08" db="UniProtKB">
        <authorList>
            <consortium name="Ensembl"/>
        </authorList>
    </citation>
    <scope>IDENTIFICATION</scope>
</reference>
<keyword evidence="4" id="KW-1133">Transmembrane helix</keyword>
<dbReference type="Proteomes" id="UP000314982">
    <property type="component" value="Unassembled WGS sequence"/>
</dbReference>
<dbReference type="AlphaFoldDB" id="A0A4W5K4Y4"/>
<comment type="subcellular location">
    <subcellularLocation>
        <location evidence="1">Membrane</location>
    </subcellularLocation>
</comment>
<dbReference type="GO" id="GO:0001778">
    <property type="term" value="P:plasma membrane repair"/>
    <property type="evidence" value="ECO:0007669"/>
    <property type="project" value="TreeGrafter"/>
</dbReference>
<dbReference type="InterPro" id="IPR037721">
    <property type="entry name" value="Ferlin"/>
</dbReference>
<organism evidence="6 7">
    <name type="scientific">Hucho hucho</name>
    <name type="common">huchen</name>
    <dbReference type="NCBI Taxonomy" id="62062"/>
    <lineage>
        <taxon>Eukaryota</taxon>
        <taxon>Metazoa</taxon>
        <taxon>Chordata</taxon>
        <taxon>Craniata</taxon>
        <taxon>Vertebrata</taxon>
        <taxon>Euteleostomi</taxon>
        <taxon>Actinopterygii</taxon>
        <taxon>Neopterygii</taxon>
        <taxon>Teleostei</taxon>
        <taxon>Protacanthopterygii</taxon>
        <taxon>Salmoniformes</taxon>
        <taxon>Salmonidae</taxon>
        <taxon>Salmoninae</taxon>
        <taxon>Hucho</taxon>
    </lineage>
</organism>
<dbReference type="GO" id="GO:0031410">
    <property type="term" value="C:cytoplasmic vesicle"/>
    <property type="evidence" value="ECO:0007669"/>
    <property type="project" value="TreeGrafter"/>
</dbReference>
<evidence type="ECO:0000256" key="1">
    <source>
        <dbReference type="ARBA" id="ARBA00004370"/>
    </source>
</evidence>
<reference evidence="6" key="3">
    <citation type="submission" date="2025-09" db="UniProtKB">
        <authorList>
            <consortium name="Ensembl"/>
        </authorList>
    </citation>
    <scope>IDENTIFICATION</scope>
</reference>
<dbReference type="GO" id="GO:0002281">
    <property type="term" value="P:macrophage activation involved in immune response"/>
    <property type="evidence" value="ECO:0007669"/>
    <property type="project" value="TreeGrafter"/>
</dbReference>
<evidence type="ECO:0000313" key="7">
    <source>
        <dbReference type="Proteomes" id="UP000314982"/>
    </source>
</evidence>
<dbReference type="PANTHER" id="PTHR12546">
    <property type="entry name" value="FER-1-LIKE"/>
    <property type="match status" value="1"/>
</dbReference>
<keyword evidence="7" id="KW-1185">Reference proteome</keyword>
<dbReference type="GO" id="GO:0006906">
    <property type="term" value="P:vesicle fusion"/>
    <property type="evidence" value="ECO:0007669"/>
    <property type="project" value="TreeGrafter"/>
</dbReference>
<proteinExistence type="predicted"/>
<name>A0A4W5K4Y4_9TELE</name>
<evidence type="ECO:0000256" key="2">
    <source>
        <dbReference type="ARBA" id="ARBA00022692"/>
    </source>
</evidence>
<evidence type="ECO:0000256" key="4">
    <source>
        <dbReference type="ARBA" id="ARBA00022989"/>
    </source>
</evidence>
<evidence type="ECO:0000256" key="5">
    <source>
        <dbReference type="ARBA" id="ARBA00023136"/>
    </source>
</evidence>
<keyword evidence="3" id="KW-0677">Repeat</keyword>
<protein>
    <submittedName>
        <fullName evidence="6">Uncharacterized protein</fullName>
    </submittedName>
</protein>
<dbReference type="GO" id="GO:0033292">
    <property type="term" value="P:T-tubule organization"/>
    <property type="evidence" value="ECO:0007669"/>
    <property type="project" value="TreeGrafter"/>
</dbReference>
<dbReference type="Ensembl" id="ENSHHUT00000012806.1">
    <property type="protein sequence ID" value="ENSHHUP00000012418.1"/>
    <property type="gene ID" value="ENSHHUG00000007593.1"/>
</dbReference>
<dbReference type="GeneTree" id="ENSGT00940000156187"/>
<evidence type="ECO:0000313" key="6">
    <source>
        <dbReference type="Ensembl" id="ENSHHUP00000012418.1"/>
    </source>
</evidence>
<dbReference type="GO" id="GO:0030315">
    <property type="term" value="C:T-tubule"/>
    <property type="evidence" value="ECO:0007669"/>
    <property type="project" value="TreeGrafter"/>
</dbReference>
<keyword evidence="2" id="KW-0812">Transmembrane</keyword>
<keyword evidence="5" id="KW-0472">Membrane</keyword>
<dbReference type="PANTHER" id="PTHR12546:SF44">
    <property type="entry name" value="DYSFERLIN"/>
    <property type="match status" value="1"/>
</dbReference>